<dbReference type="AlphaFoldDB" id="A0A0M0J7D5"/>
<gene>
    <name evidence="2" type="ORF">Ctob_003537</name>
</gene>
<proteinExistence type="predicted"/>
<comment type="caution">
    <text evidence="2">The sequence shown here is derived from an EMBL/GenBank/DDBJ whole genome shotgun (WGS) entry which is preliminary data.</text>
</comment>
<keyword evidence="1" id="KW-0175">Coiled coil</keyword>
<evidence type="ECO:0000256" key="1">
    <source>
        <dbReference type="SAM" id="Coils"/>
    </source>
</evidence>
<dbReference type="Proteomes" id="UP000037460">
    <property type="component" value="Unassembled WGS sequence"/>
</dbReference>
<feature type="coiled-coil region" evidence="1">
    <location>
        <begin position="24"/>
        <end position="51"/>
    </location>
</feature>
<evidence type="ECO:0000313" key="3">
    <source>
        <dbReference type="Proteomes" id="UP000037460"/>
    </source>
</evidence>
<keyword evidence="3" id="KW-1185">Reference proteome</keyword>
<organism evidence="2 3">
    <name type="scientific">Chrysochromulina tobinii</name>
    <dbReference type="NCBI Taxonomy" id="1460289"/>
    <lineage>
        <taxon>Eukaryota</taxon>
        <taxon>Haptista</taxon>
        <taxon>Haptophyta</taxon>
        <taxon>Prymnesiophyceae</taxon>
        <taxon>Prymnesiales</taxon>
        <taxon>Chrysochromulinaceae</taxon>
        <taxon>Chrysochromulina</taxon>
    </lineage>
</organism>
<evidence type="ECO:0000313" key="2">
    <source>
        <dbReference type="EMBL" id="KOO22385.1"/>
    </source>
</evidence>
<protein>
    <submittedName>
        <fullName evidence="2">Uncharacterized protein</fullName>
    </submittedName>
</protein>
<feature type="coiled-coil region" evidence="1">
    <location>
        <begin position="113"/>
        <end position="140"/>
    </location>
</feature>
<sequence>MADEGLLVSLVCARHERQAAADQAERLALENLMLARRAAELERRLEDLRAANASSGLSGLLGWSAPPPSHDDLDAELQARADENLQLQHAIFEQQREHERQRKLHMHLCDADMALLRRALGEAEEEAENARAGIAAAIAERVRERTEQRANVDALHAVCYELQLKCKTTLDELDENTKLIERLRERDLEHQVAALRAALLEADASRTAAERRADIATEELALSSERFQQQIGMLSDALAEQNAKEE</sequence>
<name>A0A0M0J7D5_9EUKA</name>
<dbReference type="EMBL" id="JWZX01003281">
    <property type="protein sequence ID" value="KOO22385.1"/>
    <property type="molecule type" value="Genomic_DNA"/>
</dbReference>
<feature type="non-terminal residue" evidence="2">
    <location>
        <position position="246"/>
    </location>
</feature>
<reference evidence="3" key="1">
    <citation type="journal article" date="2015" name="PLoS Genet.">
        <title>Genome Sequence and Transcriptome Analyses of Chrysochromulina tobin: Metabolic Tools for Enhanced Algal Fitness in the Prominent Order Prymnesiales (Haptophyceae).</title>
        <authorList>
            <person name="Hovde B.T."/>
            <person name="Deodato C.R."/>
            <person name="Hunsperger H.M."/>
            <person name="Ryken S.A."/>
            <person name="Yost W."/>
            <person name="Jha R.K."/>
            <person name="Patterson J."/>
            <person name="Monnat R.J. Jr."/>
            <person name="Barlow S.B."/>
            <person name="Starkenburg S.R."/>
            <person name="Cattolico R.A."/>
        </authorList>
    </citation>
    <scope>NUCLEOTIDE SEQUENCE</scope>
    <source>
        <strain evidence="3">CCMP291</strain>
    </source>
</reference>
<accession>A0A0M0J7D5</accession>